<sequence length="248" mass="27132">MKLKQLILSSITVGALAFTFGTVQPAQAAIGMENPGPAMNLEKPASVTTAHHINVDGKVVEPINGQQNVIYVDGQPLVALRQVSEALGYKVAWDEPTKTALVDMNIATLAIQPDSAEIVRHGKLKIINLDTSESFLPAARKVDGTIFVKPQVFKLLLNDVKITKDEIFIAPQRVQLASTTNTEVSHKNELNTFLPPSQKDVKKKEEPKATEKPLIKIKKSLAKDTVTTDDQAQSTDKSEYQRANGLDR</sequence>
<dbReference type="AlphaFoldDB" id="A0A6N3AW98"/>
<evidence type="ECO:0000256" key="1">
    <source>
        <dbReference type="SAM" id="MobiDB-lite"/>
    </source>
</evidence>
<gene>
    <name evidence="4" type="ORF">VDLFYP95_01047</name>
</gene>
<organism evidence="4">
    <name type="scientific">Veillonella dispar</name>
    <dbReference type="NCBI Taxonomy" id="39778"/>
    <lineage>
        <taxon>Bacteria</taxon>
        <taxon>Bacillati</taxon>
        <taxon>Bacillota</taxon>
        <taxon>Negativicutes</taxon>
        <taxon>Veillonellales</taxon>
        <taxon>Veillonellaceae</taxon>
        <taxon>Veillonella</taxon>
    </lineage>
</organism>
<feature type="compositionally biased region" description="Basic and acidic residues" evidence="1">
    <location>
        <begin position="236"/>
        <end position="248"/>
    </location>
</feature>
<feature type="compositionally biased region" description="Basic and acidic residues" evidence="1">
    <location>
        <begin position="199"/>
        <end position="214"/>
    </location>
</feature>
<dbReference type="SUPFAM" id="SSF55383">
    <property type="entry name" value="Copper amine oxidase, domain N"/>
    <property type="match status" value="1"/>
</dbReference>
<feature type="chain" id="PRO_5027094205" description="Copper amine oxidase-like N-terminal domain-containing protein" evidence="2">
    <location>
        <begin position="29"/>
        <end position="248"/>
    </location>
</feature>
<feature type="region of interest" description="Disordered" evidence="1">
    <location>
        <begin position="191"/>
        <end position="248"/>
    </location>
</feature>
<name>A0A6N3AW98_9FIRM</name>
<feature type="signal peptide" evidence="2">
    <location>
        <begin position="1"/>
        <end position="28"/>
    </location>
</feature>
<reference evidence="4" key="1">
    <citation type="submission" date="2019-11" db="EMBL/GenBank/DDBJ databases">
        <authorList>
            <person name="Feng L."/>
        </authorList>
    </citation>
    <scope>NUCLEOTIDE SEQUENCE</scope>
    <source>
        <strain evidence="4">VdisparLFYP95</strain>
    </source>
</reference>
<dbReference type="Pfam" id="PF07833">
    <property type="entry name" value="Cu_amine_oxidN1"/>
    <property type="match status" value="1"/>
</dbReference>
<proteinExistence type="predicted"/>
<dbReference type="Gene3D" id="3.30.457.10">
    <property type="entry name" value="Copper amine oxidase-like, N-terminal domain"/>
    <property type="match status" value="1"/>
</dbReference>
<accession>A0A6N3AW98</accession>
<dbReference type="EMBL" id="CACRUF010000018">
    <property type="protein sequence ID" value="VYT91862.1"/>
    <property type="molecule type" value="Genomic_DNA"/>
</dbReference>
<protein>
    <recommendedName>
        <fullName evidence="3">Copper amine oxidase-like N-terminal domain-containing protein</fullName>
    </recommendedName>
</protein>
<evidence type="ECO:0000313" key="4">
    <source>
        <dbReference type="EMBL" id="VYT91862.1"/>
    </source>
</evidence>
<evidence type="ECO:0000259" key="3">
    <source>
        <dbReference type="Pfam" id="PF07833"/>
    </source>
</evidence>
<dbReference type="InterPro" id="IPR036582">
    <property type="entry name" value="Mao_N_sf"/>
</dbReference>
<keyword evidence="2" id="KW-0732">Signal</keyword>
<evidence type="ECO:0000256" key="2">
    <source>
        <dbReference type="SAM" id="SignalP"/>
    </source>
</evidence>
<dbReference type="InterPro" id="IPR012854">
    <property type="entry name" value="Cu_amine_oxidase-like_N"/>
</dbReference>
<dbReference type="RefSeq" id="WP_156719380.1">
    <property type="nucleotide sequence ID" value="NZ_CACRUF010000018.1"/>
</dbReference>
<feature type="domain" description="Copper amine oxidase-like N-terminal" evidence="3">
    <location>
        <begin position="55"/>
        <end position="129"/>
    </location>
</feature>